<dbReference type="InterPro" id="IPR011701">
    <property type="entry name" value="MFS"/>
</dbReference>
<dbReference type="STRING" id="97359.A0A550CXQ3"/>
<organism evidence="7 8">
    <name type="scientific">Schizophyllum amplum</name>
    <dbReference type="NCBI Taxonomy" id="97359"/>
    <lineage>
        <taxon>Eukaryota</taxon>
        <taxon>Fungi</taxon>
        <taxon>Dikarya</taxon>
        <taxon>Basidiomycota</taxon>
        <taxon>Agaricomycotina</taxon>
        <taxon>Agaricomycetes</taxon>
        <taxon>Agaricomycetidae</taxon>
        <taxon>Agaricales</taxon>
        <taxon>Schizophyllaceae</taxon>
        <taxon>Schizophyllum</taxon>
    </lineage>
</organism>
<dbReference type="Proteomes" id="UP000320762">
    <property type="component" value="Unassembled WGS sequence"/>
</dbReference>
<keyword evidence="4 6" id="KW-0472">Membrane</keyword>
<feature type="transmembrane region" description="Helical" evidence="6">
    <location>
        <begin position="109"/>
        <end position="126"/>
    </location>
</feature>
<dbReference type="GO" id="GO:0016020">
    <property type="term" value="C:membrane"/>
    <property type="evidence" value="ECO:0007669"/>
    <property type="project" value="UniProtKB-SubCell"/>
</dbReference>
<evidence type="ECO:0000256" key="6">
    <source>
        <dbReference type="SAM" id="Phobius"/>
    </source>
</evidence>
<dbReference type="Gene3D" id="1.20.1250.20">
    <property type="entry name" value="MFS general substrate transporter like domains"/>
    <property type="match status" value="2"/>
</dbReference>
<dbReference type="SUPFAM" id="SSF103473">
    <property type="entry name" value="MFS general substrate transporter"/>
    <property type="match status" value="1"/>
</dbReference>
<feature type="transmembrane region" description="Helical" evidence="6">
    <location>
        <begin position="275"/>
        <end position="295"/>
    </location>
</feature>
<feature type="transmembrane region" description="Helical" evidence="6">
    <location>
        <begin position="401"/>
        <end position="419"/>
    </location>
</feature>
<dbReference type="InterPro" id="IPR049680">
    <property type="entry name" value="FLVCR1-2_SLC49-like"/>
</dbReference>
<name>A0A550CXQ3_9AGAR</name>
<keyword evidence="3 6" id="KW-1133">Transmembrane helix</keyword>
<feature type="transmembrane region" description="Helical" evidence="6">
    <location>
        <begin position="82"/>
        <end position="102"/>
    </location>
</feature>
<accession>A0A550CXQ3</accession>
<evidence type="ECO:0000313" key="8">
    <source>
        <dbReference type="Proteomes" id="UP000320762"/>
    </source>
</evidence>
<evidence type="ECO:0000256" key="4">
    <source>
        <dbReference type="ARBA" id="ARBA00023136"/>
    </source>
</evidence>
<dbReference type="PANTHER" id="PTHR10924:SF6">
    <property type="entry name" value="SOLUTE CARRIER FAMILY 49 MEMBER A3"/>
    <property type="match status" value="1"/>
</dbReference>
<dbReference type="Pfam" id="PF07690">
    <property type="entry name" value="MFS_1"/>
    <property type="match status" value="1"/>
</dbReference>
<feature type="transmembrane region" description="Helical" evidence="6">
    <location>
        <begin position="439"/>
        <end position="457"/>
    </location>
</feature>
<feature type="compositionally biased region" description="Basic and acidic residues" evidence="5">
    <location>
        <begin position="475"/>
        <end position="485"/>
    </location>
</feature>
<evidence type="ECO:0000256" key="5">
    <source>
        <dbReference type="SAM" id="MobiDB-lite"/>
    </source>
</evidence>
<evidence type="ECO:0000313" key="7">
    <source>
        <dbReference type="EMBL" id="TRM69543.1"/>
    </source>
</evidence>
<dbReference type="AlphaFoldDB" id="A0A550CXQ3"/>
<dbReference type="PANTHER" id="PTHR10924">
    <property type="entry name" value="MAJOR FACILITATOR SUPERFAMILY PROTEIN-RELATED"/>
    <property type="match status" value="1"/>
</dbReference>
<reference evidence="7 8" key="1">
    <citation type="journal article" date="2019" name="New Phytol.">
        <title>Comparative genomics reveals unique wood-decay strategies and fruiting body development in the Schizophyllaceae.</title>
        <authorList>
            <person name="Almasi E."/>
            <person name="Sahu N."/>
            <person name="Krizsan K."/>
            <person name="Balint B."/>
            <person name="Kovacs G.M."/>
            <person name="Kiss B."/>
            <person name="Cseklye J."/>
            <person name="Drula E."/>
            <person name="Henrissat B."/>
            <person name="Nagy I."/>
            <person name="Chovatia M."/>
            <person name="Adam C."/>
            <person name="LaButti K."/>
            <person name="Lipzen A."/>
            <person name="Riley R."/>
            <person name="Grigoriev I.V."/>
            <person name="Nagy L.G."/>
        </authorList>
    </citation>
    <scope>NUCLEOTIDE SEQUENCE [LARGE SCALE GENOMIC DNA]</scope>
    <source>
        <strain evidence="7 8">NL-1724</strain>
    </source>
</reference>
<keyword evidence="8" id="KW-1185">Reference proteome</keyword>
<feature type="transmembrane region" description="Helical" evidence="6">
    <location>
        <begin position="42"/>
        <end position="62"/>
    </location>
</feature>
<feature type="transmembrane region" description="Helical" evidence="6">
    <location>
        <begin position="310"/>
        <end position="332"/>
    </location>
</feature>
<evidence type="ECO:0000256" key="2">
    <source>
        <dbReference type="ARBA" id="ARBA00022692"/>
    </source>
</evidence>
<dbReference type="EMBL" id="VDMD01000001">
    <property type="protein sequence ID" value="TRM69543.1"/>
    <property type="molecule type" value="Genomic_DNA"/>
</dbReference>
<protein>
    <submittedName>
        <fullName evidence="7">Major facilitator superfamily domain-containing protein</fullName>
    </submittedName>
</protein>
<comment type="subcellular location">
    <subcellularLocation>
        <location evidence="1">Membrane</location>
        <topology evidence="1">Multi-pass membrane protein</topology>
    </subcellularLocation>
</comment>
<feature type="transmembrane region" description="Helical" evidence="6">
    <location>
        <begin position="344"/>
        <end position="362"/>
    </location>
</feature>
<comment type="caution">
    <text evidence="7">The sequence shown here is derived from an EMBL/GenBank/DDBJ whole genome shotgun (WGS) entry which is preliminary data.</text>
</comment>
<dbReference type="InterPro" id="IPR036259">
    <property type="entry name" value="MFS_trans_sf"/>
</dbReference>
<dbReference type="GO" id="GO:0022857">
    <property type="term" value="F:transmembrane transporter activity"/>
    <property type="evidence" value="ECO:0007669"/>
    <property type="project" value="InterPro"/>
</dbReference>
<feature type="transmembrane region" description="Helical" evidence="6">
    <location>
        <begin position="368"/>
        <end position="389"/>
    </location>
</feature>
<feature type="transmembrane region" description="Helical" evidence="6">
    <location>
        <begin position="138"/>
        <end position="156"/>
    </location>
</feature>
<gene>
    <name evidence="7" type="ORF">BD626DRAFT_544251</name>
</gene>
<proteinExistence type="predicted"/>
<sequence length="485" mass="52428">MEDKSGAKAGLEQLVVQSSSSSDEYFINRSDPATYRLYRRRFVGLLGMILLNVGAAAGWPWFGPISNEMAQDFGLTLNQVNWLGNIVALIYLPVALVLPEFIQRIGFRNSCYFGALCLILSSWIRYAATADGLSANSAYALLMFGQLFTSIAQPIFQVLGPKYSETWFDLGGRTTATMIVAVSNPIGGAIGQLLSPIADSKTSILILGILQSATAPMVFLIQEKPPKPPTYSASHETPSIVSLLRVWVGLSPLKRDRNRAQRPDPYMTWRERIDFGIVVLVFGVLVAATNAWAILTSQYLEPQGYSSDTAGLMGACLLLTGLVAAIITAPLFDRVFTHHLSITTKVLVPCTAAGWLALIWAIKPGNTGGLYAIMTIIGVTSLPMLPIALELGCELTRNAEGSSAIMWFTANLFGVIFILSEGALRAGPDASPPLNMKQATIFNGVFIFVTSAFVMALKGDQRRRHADEVGGLDGEDGREVRAPSV</sequence>
<evidence type="ECO:0000256" key="3">
    <source>
        <dbReference type="ARBA" id="ARBA00022989"/>
    </source>
</evidence>
<feature type="region of interest" description="Disordered" evidence="5">
    <location>
        <begin position="466"/>
        <end position="485"/>
    </location>
</feature>
<dbReference type="OrthoDB" id="422206at2759"/>
<evidence type="ECO:0000256" key="1">
    <source>
        <dbReference type="ARBA" id="ARBA00004141"/>
    </source>
</evidence>
<keyword evidence="2 6" id="KW-0812">Transmembrane</keyword>